<evidence type="ECO:0000313" key="2">
    <source>
        <dbReference type="EMBL" id="MCT2588070.1"/>
    </source>
</evidence>
<dbReference type="RefSeq" id="WP_260196003.1">
    <property type="nucleotide sequence ID" value="NZ_JAFFZE010000032.1"/>
</dbReference>
<keyword evidence="3" id="KW-1185">Reference proteome</keyword>
<keyword evidence="1" id="KW-0472">Membrane</keyword>
<dbReference type="EMBL" id="JAFFZE010000032">
    <property type="protein sequence ID" value="MCT2588070.1"/>
    <property type="molecule type" value="Genomic_DNA"/>
</dbReference>
<sequence length="166" mass="17748">MRTALAFLGLVLTVFVLLLGGGALVFVGFLEWSETSGKRSVEFASPGDDCDAARLELNIEDGTRLTCTTGVPVPSSAFRGLEGFSAAQNSEVLTLAADLGEDGLSEAEQQRIEDRVDEIAATLPPLEDERILPGPTGINRILLGVAMLVGLGIWYLVIGSRQRRYP</sequence>
<feature type="transmembrane region" description="Helical" evidence="1">
    <location>
        <begin position="138"/>
        <end position="158"/>
    </location>
</feature>
<organism evidence="2 3">
    <name type="scientific">Actinophytocola gossypii</name>
    <dbReference type="NCBI Taxonomy" id="2812003"/>
    <lineage>
        <taxon>Bacteria</taxon>
        <taxon>Bacillati</taxon>
        <taxon>Actinomycetota</taxon>
        <taxon>Actinomycetes</taxon>
        <taxon>Pseudonocardiales</taxon>
        <taxon>Pseudonocardiaceae</taxon>
    </lineage>
</organism>
<evidence type="ECO:0000313" key="3">
    <source>
        <dbReference type="Proteomes" id="UP001156441"/>
    </source>
</evidence>
<accession>A0ABT2JL01</accession>
<keyword evidence="1" id="KW-0812">Transmembrane</keyword>
<gene>
    <name evidence="2" type="ORF">JT362_33675</name>
</gene>
<keyword evidence="1" id="KW-1133">Transmembrane helix</keyword>
<reference evidence="2 3" key="1">
    <citation type="submission" date="2021-02" db="EMBL/GenBank/DDBJ databases">
        <title>Actinophytocola xerophila sp. nov., isolated from soil of cotton cropping field.</title>
        <authorList>
            <person name="Huang R."/>
            <person name="Chen X."/>
            <person name="Ge X."/>
            <person name="Liu W."/>
        </authorList>
    </citation>
    <scope>NUCLEOTIDE SEQUENCE [LARGE SCALE GENOMIC DNA]</scope>
    <source>
        <strain evidence="2 3">S1-96</strain>
    </source>
</reference>
<protein>
    <submittedName>
        <fullName evidence="2">Uncharacterized protein</fullName>
    </submittedName>
</protein>
<proteinExistence type="predicted"/>
<dbReference type="Proteomes" id="UP001156441">
    <property type="component" value="Unassembled WGS sequence"/>
</dbReference>
<name>A0ABT2JL01_9PSEU</name>
<evidence type="ECO:0000256" key="1">
    <source>
        <dbReference type="SAM" id="Phobius"/>
    </source>
</evidence>
<comment type="caution">
    <text evidence="2">The sequence shown here is derived from an EMBL/GenBank/DDBJ whole genome shotgun (WGS) entry which is preliminary data.</text>
</comment>